<dbReference type="GO" id="GO:0016020">
    <property type="term" value="C:membrane"/>
    <property type="evidence" value="ECO:0007669"/>
    <property type="project" value="TreeGrafter"/>
</dbReference>
<comment type="similarity">
    <text evidence="1">Belongs to the cytochrome b5 family. MAPR subfamily.</text>
</comment>
<name>A0AA39FKM6_9HYME</name>
<dbReference type="Proteomes" id="UP001168990">
    <property type="component" value="Unassembled WGS sequence"/>
</dbReference>
<comment type="caution">
    <text evidence="4">The sequence shown here is derived from an EMBL/GenBank/DDBJ whole genome shotgun (WGS) entry which is preliminary data.</text>
</comment>
<feature type="signal peptide" evidence="2">
    <location>
        <begin position="1"/>
        <end position="18"/>
    </location>
</feature>
<evidence type="ECO:0000256" key="2">
    <source>
        <dbReference type="SAM" id="SignalP"/>
    </source>
</evidence>
<reference evidence="4" key="1">
    <citation type="journal article" date="2023" name="bioRxiv">
        <title>Scaffold-level genome assemblies of two parasitoid biocontrol wasps reveal the parthenogenesis mechanism and an associated novel virus.</title>
        <authorList>
            <person name="Inwood S."/>
            <person name="Skelly J."/>
            <person name="Guhlin J."/>
            <person name="Harrop T."/>
            <person name="Goldson S."/>
            <person name="Dearden P."/>
        </authorList>
    </citation>
    <scope>NUCLEOTIDE SEQUENCE</scope>
    <source>
        <strain evidence="4">Irish</strain>
        <tissue evidence="4">Whole body</tissue>
    </source>
</reference>
<dbReference type="SMART" id="SM01117">
    <property type="entry name" value="Cyt-b5"/>
    <property type="match status" value="1"/>
</dbReference>
<feature type="domain" description="Cytochrome b5 heme-binding" evidence="3">
    <location>
        <begin position="66"/>
        <end position="160"/>
    </location>
</feature>
<proteinExistence type="inferred from homology"/>
<dbReference type="Pfam" id="PF00173">
    <property type="entry name" value="Cyt-b5"/>
    <property type="match status" value="1"/>
</dbReference>
<evidence type="ECO:0000259" key="3">
    <source>
        <dbReference type="SMART" id="SM01117"/>
    </source>
</evidence>
<dbReference type="AlphaFoldDB" id="A0AA39FKM6"/>
<dbReference type="GO" id="GO:0012505">
    <property type="term" value="C:endomembrane system"/>
    <property type="evidence" value="ECO:0007669"/>
    <property type="project" value="TreeGrafter"/>
</dbReference>
<sequence length="279" mass="32090">MLSGLKMWVPVILAIAWGLYLNEWSKQITYKLMTGDISGAYQLYESGQYEKDSIDIRKHEDNVRLFTNTELEKYRNLDNGLYLAIVGQVFDVTKGKQHYDKGASYHAFTGRDASMAFITGDFTADGLTDDLSGLTGFQAKSVDDWLKTYHEKYEYKGKLIGKYYDQSGKPTDALEKFQQKVSEAKKGEQEEDEQKQMYPPCNIEWKPEQGTRVWCTKKSGGITRDWSGVPRKYFQHLHSDKHRCACVNVQSPTYYENMGKFRKYEDCAIDATSCNIIKA</sequence>
<dbReference type="InterPro" id="IPR050577">
    <property type="entry name" value="MAPR/NEUFC/NENF-like"/>
</dbReference>
<dbReference type="PANTHER" id="PTHR10281">
    <property type="entry name" value="MEMBRANE-ASSOCIATED PROGESTERONE RECEPTOR COMPONENT-RELATED"/>
    <property type="match status" value="1"/>
</dbReference>
<keyword evidence="2" id="KW-0732">Signal</keyword>
<dbReference type="Gene3D" id="3.10.120.10">
    <property type="entry name" value="Cytochrome b5-like heme/steroid binding domain"/>
    <property type="match status" value="1"/>
</dbReference>
<reference evidence="4" key="2">
    <citation type="submission" date="2023-03" db="EMBL/GenBank/DDBJ databases">
        <authorList>
            <person name="Inwood S.N."/>
            <person name="Skelly J.G."/>
            <person name="Guhlin J."/>
            <person name="Harrop T.W.R."/>
            <person name="Goldson S.G."/>
            <person name="Dearden P.K."/>
        </authorList>
    </citation>
    <scope>NUCLEOTIDE SEQUENCE</scope>
    <source>
        <strain evidence="4">Irish</strain>
        <tissue evidence="4">Whole body</tissue>
    </source>
</reference>
<gene>
    <name evidence="4" type="ORF">PV328_009093</name>
</gene>
<dbReference type="InterPro" id="IPR036400">
    <property type="entry name" value="Cyt_B5-like_heme/steroid_sf"/>
</dbReference>
<dbReference type="SUPFAM" id="SSF55856">
    <property type="entry name" value="Cytochrome b5-like heme/steroid binding domain"/>
    <property type="match status" value="1"/>
</dbReference>
<dbReference type="InterPro" id="IPR001199">
    <property type="entry name" value="Cyt_B5-like_heme/steroid-bd"/>
</dbReference>
<dbReference type="PANTHER" id="PTHR10281:SF4">
    <property type="entry name" value="NEUFERRICIN"/>
    <property type="match status" value="1"/>
</dbReference>
<keyword evidence="5" id="KW-1185">Reference proteome</keyword>
<protein>
    <recommendedName>
        <fullName evidence="3">Cytochrome b5 heme-binding domain-containing protein</fullName>
    </recommendedName>
</protein>
<accession>A0AA39FKM6</accession>
<dbReference type="EMBL" id="JAQQBS010000003">
    <property type="protein sequence ID" value="KAK0171352.1"/>
    <property type="molecule type" value="Genomic_DNA"/>
</dbReference>
<evidence type="ECO:0000313" key="5">
    <source>
        <dbReference type="Proteomes" id="UP001168990"/>
    </source>
</evidence>
<evidence type="ECO:0000256" key="1">
    <source>
        <dbReference type="ARBA" id="ARBA00038357"/>
    </source>
</evidence>
<evidence type="ECO:0000313" key="4">
    <source>
        <dbReference type="EMBL" id="KAK0171352.1"/>
    </source>
</evidence>
<organism evidence="4 5">
    <name type="scientific">Microctonus aethiopoides</name>
    <dbReference type="NCBI Taxonomy" id="144406"/>
    <lineage>
        <taxon>Eukaryota</taxon>
        <taxon>Metazoa</taxon>
        <taxon>Ecdysozoa</taxon>
        <taxon>Arthropoda</taxon>
        <taxon>Hexapoda</taxon>
        <taxon>Insecta</taxon>
        <taxon>Pterygota</taxon>
        <taxon>Neoptera</taxon>
        <taxon>Endopterygota</taxon>
        <taxon>Hymenoptera</taxon>
        <taxon>Apocrita</taxon>
        <taxon>Ichneumonoidea</taxon>
        <taxon>Braconidae</taxon>
        <taxon>Euphorinae</taxon>
        <taxon>Microctonus</taxon>
    </lineage>
</organism>
<feature type="chain" id="PRO_5041352970" description="Cytochrome b5 heme-binding domain-containing protein" evidence="2">
    <location>
        <begin position="19"/>
        <end position="279"/>
    </location>
</feature>